<dbReference type="InterPro" id="IPR053134">
    <property type="entry name" value="RNA-dir_DNA_polymerase"/>
</dbReference>
<sequence>MQDEAFFEEHKIKICLVAIKEAPSFQQLVLNEFPDVFPDKLPDKLPPARSINFELQIKVDAQPKSKGIYRLSKTEQDALEAIVREKLRKGWIKLSNSPWFSNIFGVLKKDPATNTIPKRSEWLRPCNTRIPIRWVTDYRHVNSQTRIPQIPLPLIEELFDKMKGCTIFTAIDLAQVYHQMLVASNSRQYTAFRTHKEAYHWCVAPMDLAGMPGI</sequence>
<organism evidence="1">
    <name type="scientific">Albugo laibachii Nc14</name>
    <dbReference type="NCBI Taxonomy" id="890382"/>
    <lineage>
        <taxon>Eukaryota</taxon>
        <taxon>Sar</taxon>
        <taxon>Stramenopiles</taxon>
        <taxon>Oomycota</taxon>
        <taxon>Peronosporomycetes</taxon>
        <taxon>Albuginales</taxon>
        <taxon>Albuginaceae</taxon>
        <taxon>Albugo</taxon>
    </lineage>
</organism>
<dbReference type="PANTHER" id="PTHR24559:SF451">
    <property type="entry name" value="REVERSE TRANSCRIPTASE"/>
    <property type="match status" value="1"/>
</dbReference>
<dbReference type="EMBL" id="FR824317">
    <property type="protein sequence ID" value="CCA25052.1"/>
    <property type="molecule type" value="Genomic_DNA"/>
</dbReference>
<dbReference type="InterPro" id="IPR043502">
    <property type="entry name" value="DNA/RNA_pol_sf"/>
</dbReference>
<accession>F0WUH2</accession>
<dbReference type="Gene3D" id="3.30.70.270">
    <property type="match status" value="1"/>
</dbReference>
<dbReference type="Gene3D" id="3.10.10.10">
    <property type="entry name" value="HIV Type 1 Reverse Transcriptase, subunit A, domain 1"/>
    <property type="match status" value="1"/>
</dbReference>
<evidence type="ECO:0000313" key="1">
    <source>
        <dbReference type="EMBL" id="CCA25052.1"/>
    </source>
</evidence>
<dbReference type="SUPFAM" id="SSF56672">
    <property type="entry name" value="DNA/RNA polymerases"/>
    <property type="match status" value="1"/>
</dbReference>
<gene>
    <name evidence="1" type="primary">AlNc14C272G9982</name>
    <name evidence="1" type="ORF">ALNC14_111960</name>
</gene>
<dbReference type="HOGENOM" id="CLU_1167649_0_0_1"/>
<dbReference type="InterPro" id="IPR043128">
    <property type="entry name" value="Rev_trsase/Diguanyl_cyclase"/>
</dbReference>
<dbReference type="PANTHER" id="PTHR24559">
    <property type="entry name" value="TRANSPOSON TY3-I GAG-POL POLYPROTEIN"/>
    <property type="match status" value="1"/>
</dbReference>
<protein>
    <submittedName>
        <fullName evidence="1">Retrotransposon protein putative</fullName>
    </submittedName>
</protein>
<proteinExistence type="predicted"/>
<reference evidence="1" key="1">
    <citation type="journal article" date="2011" name="PLoS Biol.">
        <title>Gene gain and loss during evolution of obligate parasitism in the white rust pathogen of Arabidopsis thaliana.</title>
        <authorList>
            <person name="Kemen E."/>
            <person name="Gardiner A."/>
            <person name="Schultz-Larsen T."/>
            <person name="Kemen A.C."/>
            <person name="Balmuth A.L."/>
            <person name="Robert-Seilaniantz A."/>
            <person name="Bailey K."/>
            <person name="Holub E."/>
            <person name="Studholme D.J."/>
            <person name="Maclean D."/>
            <person name="Jones J.D."/>
        </authorList>
    </citation>
    <scope>NUCLEOTIDE SEQUENCE</scope>
</reference>
<dbReference type="AlphaFoldDB" id="F0WUH2"/>
<reference evidence="1" key="2">
    <citation type="submission" date="2011-02" db="EMBL/GenBank/DDBJ databases">
        <authorList>
            <person name="MacLean D."/>
        </authorList>
    </citation>
    <scope>NUCLEOTIDE SEQUENCE</scope>
</reference>
<name>F0WUH2_9STRA</name>